<dbReference type="EMBL" id="FNEK01000109">
    <property type="protein sequence ID" value="SDL72469.1"/>
    <property type="molecule type" value="Genomic_DNA"/>
</dbReference>
<organism evidence="7 8">
    <name type="scientific">Aliiruegeria lutimaris</name>
    <dbReference type="NCBI Taxonomy" id="571298"/>
    <lineage>
        <taxon>Bacteria</taxon>
        <taxon>Pseudomonadati</taxon>
        <taxon>Pseudomonadota</taxon>
        <taxon>Alphaproteobacteria</taxon>
        <taxon>Rhodobacterales</taxon>
        <taxon>Roseobacteraceae</taxon>
        <taxon>Aliiruegeria</taxon>
    </lineage>
</organism>
<protein>
    <submittedName>
        <fullName evidence="7">Phage integrase family protein</fullName>
    </submittedName>
</protein>
<name>A0A1G9ME35_9RHOB</name>
<feature type="domain" description="Integrase DNA-binding" evidence="6">
    <location>
        <begin position="22"/>
        <end position="108"/>
    </location>
</feature>
<dbReference type="AlphaFoldDB" id="A0A1G9ME35"/>
<dbReference type="InterPro" id="IPR002104">
    <property type="entry name" value="Integrase_catalytic"/>
</dbReference>
<dbReference type="PANTHER" id="PTHR30629">
    <property type="entry name" value="PROPHAGE INTEGRASE"/>
    <property type="match status" value="1"/>
</dbReference>
<evidence type="ECO:0000313" key="7">
    <source>
        <dbReference type="EMBL" id="SDL72469.1"/>
    </source>
</evidence>
<dbReference type="InterPro" id="IPR038488">
    <property type="entry name" value="Integrase_DNA-bd_sf"/>
</dbReference>
<evidence type="ECO:0000256" key="3">
    <source>
        <dbReference type="ARBA" id="ARBA00023125"/>
    </source>
</evidence>
<dbReference type="Proteomes" id="UP000199382">
    <property type="component" value="Unassembled WGS sequence"/>
</dbReference>
<dbReference type="InterPro" id="IPR050808">
    <property type="entry name" value="Phage_Integrase"/>
</dbReference>
<dbReference type="InterPro" id="IPR025166">
    <property type="entry name" value="Integrase_DNA_bind_dom"/>
</dbReference>
<dbReference type="Gene3D" id="1.10.443.10">
    <property type="entry name" value="Intergrase catalytic core"/>
    <property type="match status" value="1"/>
</dbReference>
<evidence type="ECO:0000256" key="2">
    <source>
        <dbReference type="ARBA" id="ARBA00022908"/>
    </source>
</evidence>
<sequence>MSRNVVELKKARSAAAKPAETLTETKVGKLPTRAKVYDVRDAKVSGLMVRVTPSAVRTYYFKGRIGAGRSAQMRMLKIGRTDDISLAEARKKARQYRADMDRGIDPNAPVTGNITVADLIEKYVADLERRGVVKASDMKTSLRTYLRPYRASPVSDLSLAALTRTIEDIRAGKIRARNGGAGAAAYFRKTARSWLGWAHARGYILANPLAGYREDRATRVEILSKTKRDCRLRTPEDIRSFWSATNEVAPPRRDLLRLALILGTRRTETALIHRQEIEGDRLTVPAERAKMARDHVAPLGRLSQTIISAQPSHAGTDLLFPGRGNRPISGWSQLLRPVRHILGYPIGCHDLRRTYRWHLDRLGVSEPLAEVMIAHKRDDLTDLYSSDDALWDARVKVQDRWEAWLAEVLK</sequence>
<dbReference type="PANTHER" id="PTHR30629:SF2">
    <property type="entry name" value="PROPHAGE INTEGRASE INTS-RELATED"/>
    <property type="match status" value="1"/>
</dbReference>
<evidence type="ECO:0000313" key="8">
    <source>
        <dbReference type="Proteomes" id="UP000199382"/>
    </source>
</evidence>
<proteinExistence type="inferred from homology"/>
<dbReference type="SUPFAM" id="SSF56349">
    <property type="entry name" value="DNA breaking-rejoining enzymes"/>
    <property type="match status" value="1"/>
</dbReference>
<dbReference type="RefSeq" id="WP_093164352.1">
    <property type="nucleotide sequence ID" value="NZ_FNEK01000109.1"/>
</dbReference>
<feature type="domain" description="Tyr recombinase" evidence="5">
    <location>
        <begin position="235"/>
        <end position="386"/>
    </location>
</feature>
<dbReference type="InterPro" id="IPR013762">
    <property type="entry name" value="Integrase-like_cat_sf"/>
</dbReference>
<evidence type="ECO:0000256" key="1">
    <source>
        <dbReference type="ARBA" id="ARBA00008857"/>
    </source>
</evidence>
<dbReference type="Gene3D" id="3.30.160.390">
    <property type="entry name" value="Integrase, DNA-binding domain"/>
    <property type="match status" value="1"/>
</dbReference>
<dbReference type="Pfam" id="PF00589">
    <property type="entry name" value="Phage_integrase"/>
    <property type="match status" value="1"/>
</dbReference>
<dbReference type="GO" id="GO:0003677">
    <property type="term" value="F:DNA binding"/>
    <property type="evidence" value="ECO:0007669"/>
    <property type="project" value="UniProtKB-KW"/>
</dbReference>
<dbReference type="Gene3D" id="1.10.150.130">
    <property type="match status" value="1"/>
</dbReference>
<keyword evidence="4" id="KW-0233">DNA recombination</keyword>
<dbReference type="Pfam" id="PF13356">
    <property type="entry name" value="Arm-DNA-bind_3"/>
    <property type="match status" value="1"/>
</dbReference>
<keyword evidence="3" id="KW-0238">DNA-binding</keyword>
<dbReference type="GO" id="GO:0006310">
    <property type="term" value="P:DNA recombination"/>
    <property type="evidence" value="ECO:0007669"/>
    <property type="project" value="UniProtKB-KW"/>
</dbReference>
<dbReference type="STRING" id="571298.SAMN04488026_11097"/>
<dbReference type="OrthoDB" id="7222937at2"/>
<dbReference type="InterPro" id="IPR011010">
    <property type="entry name" value="DNA_brk_join_enz"/>
</dbReference>
<reference evidence="7 8" key="1">
    <citation type="submission" date="2016-10" db="EMBL/GenBank/DDBJ databases">
        <authorList>
            <person name="de Groot N.N."/>
        </authorList>
    </citation>
    <scope>NUCLEOTIDE SEQUENCE [LARGE SCALE GENOMIC DNA]</scope>
    <source>
        <strain evidence="7 8">DSM 25294</strain>
    </source>
</reference>
<evidence type="ECO:0000259" key="6">
    <source>
        <dbReference type="Pfam" id="PF13356"/>
    </source>
</evidence>
<keyword evidence="2" id="KW-0229">DNA integration</keyword>
<gene>
    <name evidence="7" type="ORF">SAMN04488026_11097</name>
</gene>
<comment type="similarity">
    <text evidence="1">Belongs to the 'phage' integrase family.</text>
</comment>
<dbReference type="InterPro" id="IPR010998">
    <property type="entry name" value="Integrase_recombinase_N"/>
</dbReference>
<evidence type="ECO:0000259" key="5">
    <source>
        <dbReference type="Pfam" id="PF00589"/>
    </source>
</evidence>
<dbReference type="GO" id="GO:0015074">
    <property type="term" value="P:DNA integration"/>
    <property type="evidence" value="ECO:0007669"/>
    <property type="project" value="UniProtKB-KW"/>
</dbReference>
<evidence type="ECO:0000256" key="4">
    <source>
        <dbReference type="ARBA" id="ARBA00023172"/>
    </source>
</evidence>
<accession>A0A1G9ME35</accession>
<keyword evidence="8" id="KW-1185">Reference proteome</keyword>